<feature type="coiled-coil region" evidence="1">
    <location>
        <begin position="68"/>
        <end position="114"/>
    </location>
</feature>
<feature type="region of interest" description="Disordered" evidence="2">
    <location>
        <begin position="638"/>
        <end position="692"/>
    </location>
</feature>
<feature type="compositionally biased region" description="Basic and acidic residues" evidence="2">
    <location>
        <begin position="788"/>
        <end position="816"/>
    </location>
</feature>
<protein>
    <submittedName>
        <fullName evidence="3">Uncharacterized protein</fullName>
    </submittedName>
</protein>
<proteinExistence type="predicted"/>
<name>A0A1G2I1T5_9BACT</name>
<feature type="compositionally biased region" description="Basic and acidic residues" evidence="2">
    <location>
        <begin position="667"/>
        <end position="679"/>
    </location>
</feature>
<evidence type="ECO:0000313" key="4">
    <source>
        <dbReference type="Proteomes" id="UP000176421"/>
    </source>
</evidence>
<sequence length="1322" mass="150543">MAKRKEGDLKDIIKEGVDLDVENVDAPLNSPPPERIEEDENLKSKEARSIDTPLPESEKEDYFIETKFTKLRRRFEDVNKRIDNVDQEIEEIRTKKEEALAKKEEDQVKKEEDAEGIFLAQKKKLLKSETKIAEGITGESLTKNILEELNSEGEAEGRKYKVIRLEKGQTREDYRREADINRSKKEIRRDNYENAKEAILGRLPEKVREVFSDPETGDKKFKQYLRDHQQVEGFNDDTYFRLIADGIMVDQAKKESTTQKTVRIAKDLTVSIGGGVSLGLVGGLLLSNPIGLSLLGATTGLAGWGILSSVRFPKGLGTKVEVPLLDGGTMSFDSEEEFQDWVEEQKNKTKEVIKEESQKRADSKTKDEEGKHKTKSEMEGEVKGSLRDSSTVELFKRYSLDKGFDASKKGDDFKEEVDQFEEWERDQLESFKEFLEEESSVKDEDFYAMINNGYFMKKSGRNMKVSLNGKTFTNYNYEDFRDLVSGVKSKKERDVDHETIERIKMKDKWELIDNTKEKCREDLVEKAANIINDQGRVVAKKEGGETASPEESFKEQGLENILEIGSLHELYETLLSAKEIPMGNKGKQNTQELVDQMKIIAKEAVDSGKVPTRGGKIMKSITNTKGIRDKFHALISEESTLKGSGGKNEKKEVDENDIDTPLVPPLPEKREGENKEKPATENVVSNSEGEKVERGDLKKKLIEILEIESTMTGKEAVELLREIYDQDVKNGDKEGGDHMEAVKKKLEEFFEENKEAVGFAFTPSLLNNKFGQRRLEVVIQKILGQEEKSESKPLDTSKPKPADANQEKPLKGKETDNTSDSLTLDEIKEAIKSGEPIQVKIENREGEIEEGWSIIDVRSKNDVRLWREGSIIEHYNLRKLRKINEGVVDDASAETENKAKEEAGKKVFEGLRGDSYKASEKQEYDGLKVGQKVEVVNKERRNPDDQYATVLEDEITGAKNIEIVGFTEDGLILLQLDGDKITTIGNNFFGDFFKLKESESKGEQESFKGAQEEKKETEKGLKEKIAEVKSLDELKEVLLKEDSISIAEASGVANLKAENLVNAIQILEKWVNNKSQVPSVDSGSMKRIPEDHGIRDKIHELLKQKVDSSTNKTGLEESEDNKSNEQKEPEKRERSMVEVLALPELSTAKEIVDHIEDVYSEAENSDKEGNEHIAKVKREFEELFKKNSTFDFRVSMFGSNFRRKSLEGTIQDILDKENKTKLPEPETEKPAEPTTQEQEKPEEKIEERVTEIPYLSLDNIKESLDDGHFISVRKKTKKGLEEGWKIVSLVDRDHVLIEKEGMRLNYDLKRLRKENRPENKKE</sequence>
<evidence type="ECO:0000256" key="1">
    <source>
        <dbReference type="SAM" id="Coils"/>
    </source>
</evidence>
<dbReference type="Proteomes" id="UP000176421">
    <property type="component" value="Unassembled WGS sequence"/>
</dbReference>
<feature type="compositionally biased region" description="Basic and acidic residues" evidence="2">
    <location>
        <begin position="1120"/>
        <end position="1136"/>
    </location>
</feature>
<reference evidence="3 4" key="1">
    <citation type="journal article" date="2016" name="Nat. Commun.">
        <title>Thousands of microbial genomes shed light on interconnected biogeochemical processes in an aquifer system.</title>
        <authorList>
            <person name="Anantharaman K."/>
            <person name="Brown C.T."/>
            <person name="Hug L.A."/>
            <person name="Sharon I."/>
            <person name="Castelle C.J."/>
            <person name="Probst A.J."/>
            <person name="Thomas B.C."/>
            <person name="Singh A."/>
            <person name="Wilkins M.J."/>
            <person name="Karaoz U."/>
            <person name="Brodie E.L."/>
            <person name="Williams K.H."/>
            <person name="Hubbard S.S."/>
            <person name="Banfield J.F."/>
        </authorList>
    </citation>
    <scope>NUCLEOTIDE SEQUENCE [LARGE SCALE GENOMIC DNA]</scope>
</reference>
<feature type="coiled-coil region" evidence="1">
    <location>
        <begin position="1007"/>
        <end position="1041"/>
    </location>
</feature>
<feature type="region of interest" description="Disordered" evidence="2">
    <location>
        <begin position="1102"/>
        <end position="1136"/>
    </location>
</feature>
<dbReference type="EMBL" id="MHOS01000018">
    <property type="protein sequence ID" value="OGZ68733.1"/>
    <property type="molecule type" value="Genomic_DNA"/>
</dbReference>
<organism evidence="3 4">
    <name type="scientific">Candidatus Staskawiczbacteria bacterium RIFCSPHIGHO2_02_FULL_34_9</name>
    <dbReference type="NCBI Taxonomy" id="1802206"/>
    <lineage>
        <taxon>Bacteria</taxon>
        <taxon>Candidatus Staskawicziibacteriota</taxon>
    </lineage>
</organism>
<evidence type="ECO:0000256" key="2">
    <source>
        <dbReference type="SAM" id="MobiDB-lite"/>
    </source>
</evidence>
<evidence type="ECO:0000313" key="3">
    <source>
        <dbReference type="EMBL" id="OGZ68733.1"/>
    </source>
</evidence>
<feature type="region of interest" description="Disordered" evidence="2">
    <location>
        <begin position="788"/>
        <end position="822"/>
    </location>
</feature>
<gene>
    <name evidence="3" type="ORF">A3D35_01950</name>
</gene>
<feature type="region of interest" description="Disordered" evidence="2">
    <location>
        <begin position="349"/>
        <end position="383"/>
    </location>
</feature>
<comment type="caution">
    <text evidence="3">The sequence shown here is derived from an EMBL/GenBank/DDBJ whole genome shotgun (WGS) entry which is preliminary data.</text>
</comment>
<feature type="region of interest" description="Disordered" evidence="2">
    <location>
        <begin position="1214"/>
        <end position="1248"/>
    </location>
</feature>
<accession>A0A1G2I1T5</accession>
<feature type="region of interest" description="Disordered" evidence="2">
    <location>
        <begin position="21"/>
        <end position="58"/>
    </location>
</feature>
<keyword evidence="1" id="KW-0175">Coiled coil</keyword>